<evidence type="ECO:0000313" key="23">
    <source>
        <dbReference type="Proteomes" id="UP000765509"/>
    </source>
</evidence>
<evidence type="ECO:0000256" key="5">
    <source>
        <dbReference type="ARBA" id="ARBA00022695"/>
    </source>
</evidence>
<dbReference type="SUPFAM" id="SSF53098">
    <property type="entry name" value="Ribonuclease H-like"/>
    <property type="match status" value="1"/>
</dbReference>
<dbReference type="Pfam" id="PF22936">
    <property type="entry name" value="Pol_BBD"/>
    <property type="match status" value="1"/>
</dbReference>
<evidence type="ECO:0000256" key="2">
    <source>
        <dbReference type="ARBA" id="ARBA00022578"/>
    </source>
</evidence>
<dbReference type="Proteomes" id="UP000765509">
    <property type="component" value="Unassembled WGS sequence"/>
</dbReference>
<dbReference type="InterPro" id="IPR036397">
    <property type="entry name" value="RNaseH_sf"/>
</dbReference>
<evidence type="ECO:0000256" key="11">
    <source>
        <dbReference type="ARBA" id="ARBA00022840"/>
    </source>
</evidence>
<keyword evidence="13" id="KW-0694">RNA-binding</keyword>
<evidence type="ECO:0000256" key="12">
    <source>
        <dbReference type="ARBA" id="ARBA00022842"/>
    </source>
</evidence>
<dbReference type="InterPro" id="IPR039537">
    <property type="entry name" value="Retrotran_Ty1/copia-like"/>
</dbReference>
<protein>
    <recommendedName>
        <fullName evidence="21">Integrase catalytic domain-containing protein</fullName>
    </recommendedName>
</protein>
<keyword evidence="16" id="KW-0239">DNA-directed DNA polymerase</keyword>
<keyword evidence="6" id="KW-0540">Nuclease</keyword>
<dbReference type="GO" id="GO:0006508">
    <property type="term" value="P:proteolysis"/>
    <property type="evidence" value="ECO:0007669"/>
    <property type="project" value="UniProtKB-KW"/>
</dbReference>
<dbReference type="AlphaFoldDB" id="A0A9Q3EIV1"/>
<keyword evidence="14" id="KW-0229">DNA integration</keyword>
<reference evidence="22" key="1">
    <citation type="submission" date="2021-03" db="EMBL/GenBank/DDBJ databases">
        <title>Draft genome sequence of rust myrtle Austropuccinia psidii MF-1, a brazilian biotype.</title>
        <authorList>
            <person name="Quecine M.C."/>
            <person name="Pachon D.M.R."/>
            <person name="Bonatelli M.L."/>
            <person name="Correr F.H."/>
            <person name="Franceschini L.M."/>
            <person name="Leite T.F."/>
            <person name="Margarido G.R.A."/>
            <person name="Almeida C.A."/>
            <person name="Ferrarezi J.A."/>
            <person name="Labate C.A."/>
        </authorList>
    </citation>
    <scope>NUCLEOTIDE SEQUENCE</scope>
    <source>
        <strain evidence="22">MF-1</strain>
    </source>
</reference>
<organism evidence="22 23">
    <name type="scientific">Austropuccinia psidii MF-1</name>
    <dbReference type="NCBI Taxonomy" id="1389203"/>
    <lineage>
        <taxon>Eukaryota</taxon>
        <taxon>Fungi</taxon>
        <taxon>Dikarya</taxon>
        <taxon>Basidiomycota</taxon>
        <taxon>Pucciniomycotina</taxon>
        <taxon>Pucciniomycetes</taxon>
        <taxon>Pucciniales</taxon>
        <taxon>Sphaerophragmiaceae</taxon>
        <taxon>Austropuccinia</taxon>
    </lineage>
</organism>
<keyword evidence="18" id="KW-0233">DNA recombination</keyword>
<evidence type="ECO:0000256" key="17">
    <source>
        <dbReference type="ARBA" id="ARBA00023113"/>
    </source>
</evidence>
<evidence type="ECO:0000256" key="8">
    <source>
        <dbReference type="ARBA" id="ARBA00022741"/>
    </source>
</evidence>
<keyword evidence="16" id="KW-0808">Transferase</keyword>
<keyword evidence="12" id="KW-0460">Magnesium</keyword>
<keyword evidence="5" id="KW-0548">Nucleotidyltransferase</keyword>
<proteinExistence type="predicted"/>
<name>A0A9Q3EIV1_9BASI</name>
<dbReference type="GO" id="GO:0004519">
    <property type="term" value="F:endonuclease activity"/>
    <property type="evidence" value="ECO:0007669"/>
    <property type="project" value="UniProtKB-KW"/>
</dbReference>
<evidence type="ECO:0000256" key="18">
    <source>
        <dbReference type="ARBA" id="ARBA00023172"/>
    </source>
</evidence>
<dbReference type="InterPro" id="IPR001584">
    <property type="entry name" value="Integrase_cat-core"/>
</dbReference>
<keyword evidence="15" id="KW-0695">RNA-directed DNA polymerase</keyword>
<dbReference type="InterPro" id="IPR012337">
    <property type="entry name" value="RNaseH-like_sf"/>
</dbReference>
<keyword evidence="10" id="KW-0378">Hydrolase</keyword>
<keyword evidence="4" id="KW-0645">Protease</keyword>
<dbReference type="GO" id="GO:0008233">
    <property type="term" value="F:peptidase activity"/>
    <property type="evidence" value="ECO:0007669"/>
    <property type="project" value="UniProtKB-KW"/>
</dbReference>
<dbReference type="GO" id="GO:0003887">
    <property type="term" value="F:DNA-directed DNA polymerase activity"/>
    <property type="evidence" value="ECO:0007669"/>
    <property type="project" value="UniProtKB-KW"/>
</dbReference>
<keyword evidence="11" id="KW-0067">ATP-binding</keyword>
<feature type="domain" description="Integrase catalytic" evidence="21">
    <location>
        <begin position="176"/>
        <end position="284"/>
    </location>
</feature>
<dbReference type="GO" id="GO:0003723">
    <property type="term" value="F:RNA binding"/>
    <property type="evidence" value="ECO:0007669"/>
    <property type="project" value="UniProtKB-KW"/>
</dbReference>
<keyword evidence="7" id="KW-0479">Metal-binding</keyword>
<dbReference type="GO" id="GO:0015074">
    <property type="term" value="P:DNA integration"/>
    <property type="evidence" value="ECO:0007669"/>
    <property type="project" value="UniProtKB-KW"/>
</dbReference>
<dbReference type="GO" id="GO:0006310">
    <property type="term" value="P:DNA recombination"/>
    <property type="evidence" value="ECO:0007669"/>
    <property type="project" value="UniProtKB-KW"/>
</dbReference>
<evidence type="ECO:0000313" key="22">
    <source>
        <dbReference type="EMBL" id="MBW0522183.1"/>
    </source>
</evidence>
<keyword evidence="17" id="KW-0917">Virion maturation</keyword>
<evidence type="ECO:0000256" key="16">
    <source>
        <dbReference type="ARBA" id="ARBA00022932"/>
    </source>
</evidence>
<dbReference type="InterPro" id="IPR054722">
    <property type="entry name" value="PolX-like_BBD"/>
</dbReference>
<evidence type="ECO:0000256" key="15">
    <source>
        <dbReference type="ARBA" id="ARBA00022918"/>
    </source>
</evidence>
<evidence type="ECO:0000256" key="4">
    <source>
        <dbReference type="ARBA" id="ARBA00022670"/>
    </source>
</evidence>
<comment type="catalytic activity">
    <reaction evidence="19">
        <text>DNA(n) + a 2'-deoxyribonucleoside 5'-triphosphate = DNA(n+1) + diphosphate</text>
        <dbReference type="Rhea" id="RHEA:22508"/>
        <dbReference type="Rhea" id="RHEA-COMP:17339"/>
        <dbReference type="Rhea" id="RHEA-COMP:17340"/>
        <dbReference type="ChEBI" id="CHEBI:33019"/>
        <dbReference type="ChEBI" id="CHEBI:61560"/>
        <dbReference type="ChEBI" id="CHEBI:173112"/>
        <dbReference type="EC" id="2.7.7.49"/>
    </reaction>
</comment>
<dbReference type="GO" id="GO:0005634">
    <property type="term" value="C:nucleus"/>
    <property type="evidence" value="ECO:0007669"/>
    <property type="project" value="UniProtKB-ARBA"/>
</dbReference>
<evidence type="ECO:0000256" key="9">
    <source>
        <dbReference type="ARBA" id="ARBA00022759"/>
    </source>
</evidence>
<keyword evidence="3" id="KW-1188">Viral release from host cell</keyword>
<dbReference type="PANTHER" id="PTHR42648">
    <property type="entry name" value="TRANSPOSASE, PUTATIVE-RELATED"/>
    <property type="match status" value="1"/>
</dbReference>
<evidence type="ECO:0000259" key="21">
    <source>
        <dbReference type="PROSITE" id="PS50994"/>
    </source>
</evidence>
<gene>
    <name evidence="22" type="ORF">O181_061898</name>
</gene>
<comment type="caution">
    <text evidence="22">The sequence shown here is derived from an EMBL/GenBank/DDBJ whole genome shotgun (WGS) entry which is preliminary data.</text>
</comment>
<comment type="catalytic activity">
    <reaction evidence="20">
        <text>DNA(n) + a 2'-deoxyribonucleoside 5'-triphosphate = DNA(n+1) + diphosphate</text>
        <dbReference type="Rhea" id="RHEA:22508"/>
        <dbReference type="Rhea" id="RHEA-COMP:17339"/>
        <dbReference type="Rhea" id="RHEA-COMP:17340"/>
        <dbReference type="ChEBI" id="CHEBI:33019"/>
        <dbReference type="ChEBI" id="CHEBI:61560"/>
        <dbReference type="ChEBI" id="CHEBI:173112"/>
        <dbReference type="EC" id="2.7.7.7"/>
    </reaction>
</comment>
<evidence type="ECO:0000256" key="20">
    <source>
        <dbReference type="ARBA" id="ARBA00049244"/>
    </source>
</evidence>
<dbReference type="EMBL" id="AVOT02029369">
    <property type="protein sequence ID" value="MBW0522183.1"/>
    <property type="molecule type" value="Genomic_DNA"/>
</dbReference>
<keyword evidence="23" id="KW-1185">Reference proteome</keyword>
<dbReference type="Gene3D" id="3.30.420.10">
    <property type="entry name" value="Ribonuclease H-like superfamily/Ribonuclease H"/>
    <property type="match status" value="1"/>
</dbReference>
<dbReference type="PROSITE" id="PS50994">
    <property type="entry name" value="INTEGRASE"/>
    <property type="match status" value="1"/>
</dbReference>
<evidence type="ECO:0000256" key="14">
    <source>
        <dbReference type="ARBA" id="ARBA00022908"/>
    </source>
</evidence>
<evidence type="ECO:0000256" key="13">
    <source>
        <dbReference type="ARBA" id="ARBA00022884"/>
    </source>
</evidence>
<dbReference type="OrthoDB" id="6373930at2759"/>
<dbReference type="PANTHER" id="PTHR42648:SF11">
    <property type="entry name" value="TRANSPOSON TY4-P GAG-POL POLYPROTEIN"/>
    <property type="match status" value="1"/>
</dbReference>
<accession>A0A9Q3EIV1</accession>
<evidence type="ECO:0000256" key="6">
    <source>
        <dbReference type="ARBA" id="ARBA00022722"/>
    </source>
</evidence>
<sequence length="284" mass="32516">MGTLMVDCDATNHMLKSIKPFVSSLKPISLIVTTGDAKSNLLAEGMGTIEIICNNKKLRLDDCLYIPKLKYNLLSMLELFKKKISIARNKNQSVLQTHNETLMSGKINNNLMYVDYEITTCLLSKTIQQDVLWHHRLGHHSSKILKLLSLPNEESKCITCKINKSKKQPFSKHFENAKLPLDCIHIDLVGPINPCSNSGFQYFLMIVEQLSRYKIVKFLKRKSDCYQNFVSAKKHMENKQDRKIKKLISDKGGEFQNNDFKNPSEEDGFTHLCTNGNDRTQQVC</sequence>
<dbReference type="GO" id="GO:0005524">
    <property type="term" value="F:ATP binding"/>
    <property type="evidence" value="ECO:0007669"/>
    <property type="project" value="UniProtKB-KW"/>
</dbReference>
<evidence type="ECO:0000256" key="10">
    <source>
        <dbReference type="ARBA" id="ARBA00022801"/>
    </source>
</evidence>
<evidence type="ECO:0000256" key="7">
    <source>
        <dbReference type="ARBA" id="ARBA00022723"/>
    </source>
</evidence>
<keyword evidence="8" id="KW-0547">Nucleotide-binding</keyword>
<evidence type="ECO:0000256" key="3">
    <source>
        <dbReference type="ARBA" id="ARBA00022612"/>
    </source>
</evidence>
<keyword evidence="9" id="KW-0255">Endonuclease</keyword>
<evidence type="ECO:0000256" key="19">
    <source>
        <dbReference type="ARBA" id="ARBA00048173"/>
    </source>
</evidence>
<dbReference type="GO" id="GO:0032196">
    <property type="term" value="P:transposition"/>
    <property type="evidence" value="ECO:0007669"/>
    <property type="project" value="UniProtKB-KW"/>
</dbReference>
<comment type="function">
    <text evidence="1">The aspartyl protease (PR) mediates the proteolytic cleavages of the Gag and Gag-Pol polyproteins after assembly of the VLP.</text>
</comment>
<dbReference type="GO" id="GO:0003964">
    <property type="term" value="F:RNA-directed DNA polymerase activity"/>
    <property type="evidence" value="ECO:0007669"/>
    <property type="project" value="UniProtKB-KW"/>
</dbReference>
<keyword evidence="2" id="KW-0815">Transposition</keyword>
<dbReference type="GO" id="GO:0046872">
    <property type="term" value="F:metal ion binding"/>
    <property type="evidence" value="ECO:0007669"/>
    <property type="project" value="UniProtKB-KW"/>
</dbReference>
<evidence type="ECO:0000256" key="1">
    <source>
        <dbReference type="ARBA" id="ARBA00002180"/>
    </source>
</evidence>